<dbReference type="EMBL" id="BAAAYN010000043">
    <property type="protein sequence ID" value="GAA3393416.1"/>
    <property type="molecule type" value="Genomic_DNA"/>
</dbReference>
<dbReference type="Pfam" id="PF00364">
    <property type="entry name" value="Biotin_lipoyl"/>
    <property type="match status" value="1"/>
</dbReference>
<feature type="domain" description="CoA carboxyltransferase N-terminal" evidence="12">
    <location>
        <begin position="566"/>
        <end position="831"/>
    </location>
</feature>
<dbReference type="InterPro" id="IPR029045">
    <property type="entry name" value="ClpP/crotonase-like_dom_sf"/>
</dbReference>
<keyword evidence="5 8" id="KW-0067">ATP-binding</keyword>
<feature type="domain" description="Lipoyl-binding" evidence="9">
    <location>
        <begin position="474"/>
        <end position="545"/>
    </location>
</feature>
<dbReference type="SUPFAM" id="SSF51246">
    <property type="entry name" value="Rudiment single hybrid motif"/>
    <property type="match status" value="1"/>
</dbReference>
<dbReference type="InterPro" id="IPR011761">
    <property type="entry name" value="ATP-grasp"/>
</dbReference>
<keyword evidence="3" id="KW-0436">Ligase</keyword>
<proteinExistence type="predicted"/>
<keyword evidence="4 8" id="KW-0547">Nucleotide-binding</keyword>
<dbReference type="InterPro" id="IPR001882">
    <property type="entry name" value="Biotin_BS"/>
</dbReference>
<dbReference type="InterPro" id="IPR013815">
    <property type="entry name" value="ATP_grasp_subdomain_1"/>
</dbReference>
<sequence length="1078" mass="110942">MSTRVLVANRGEIAVRVLRAARELGWATTAVYAADDAGAAHVGLADDARPQPGAGPAAYLDVDALVAAGVETGCTLVHPGYGFRSESAEFARACAAAGLTFVGPEPDVLDRLGDKTSARALAADLGIPVAAGGSTLAEAEKLLEKHGAVIVKAVAGGGGLGMRVVRDAGQLADAYERCRSEARSAFGREDVYVEQYLAAARHVEVQVVGDGTGAVVAIGDRDCSVQRRHQKLVEVAPAPALPPAVRAALADAATRLTAAVGFRGLATVEFLVDADALTAGAPEPFAFLEVNPRLQVEHTVTEEVHRVDLVAAQLRIAAGATLDDVGLATPPPPVGCAIQARVNAESYRPDGSPTPSTGTLTTVTLPGGPGVRVDTAARVGDAVSARFDSLLAKVVVSAPDGPGGTLRRLERALAETRLDGVATNLPALAAIVAHPAFRDGLAAGTVTTGFLADHPDVLRAASAAETVTTADTQPGTVPATADLRGVVAAVRAEVGRSVRAGEELVVVEAMKMEHVVAAPVDGTVVAVPVAAGDPVVEGAVVAVVLPGDAGEDAAVEAADHDPDAIRSDLADVLGRQALLQDAARPEAVAKRHARGRRTARENLADLVEPGTWVEYGGLVVAAQRTRRSLDELVAKTPADGVVAGLGRINGDLFADDRAQAAVLSYDYTVLAGTQGMAGHKKKDRLFEVIERLRRPVVLFAEGGGGRPGDVDVQTVSGLDTQAFTLWAGLSGLVPRIAVVSGRCFAGNAALAGCSDLIIGTRDASLGMGGPAMIEGGGLGVVAPDEVGPAAVQAANGVLDVLVDDDAAAVAAAKQALSYFQGALPSGDAVDQRLLRQAIPENRLRVYDVRRIVEGLCDTGSVLELRSGFAPGMVTALARIDGRPVGVLANNPLHLAGAITSDGADKAARFLQLCEAHRLPVISLVDTPGMMVGPDAEKTALVRHCSRLFVVGAALTVPLVAVVLRKAYGLGAQAMTGGSLLNPLLTVAWPTGELGAMGFEGAVRLGARKELEAIADPVERQQFFEAAVAALYERGKALSAATYGELDDVVDPADTRRLILTVLRSAHPGEHRRGFVDVW</sequence>
<dbReference type="Gene3D" id="3.30.470.20">
    <property type="entry name" value="ATP-grasp fold, B domain"/>
    <property type="match status" value="1"/>
</dbReference>
<evidence type="ECO:0000256" key="7">
    <source>
        <dbReference type="ARBA" id="ARBA00023268"/>
    </source>
</evidence>
<dbReference type="InterPro" id="IPR011054">
    <property type="entry name" value="Rudment_hybrid_motif"/>
</dbReference>
<dbReference type="SUPFAM" id="SSF52096">
    <property type="entry name" value="ClpP/crotonase"/>
    <property type="match status" value="2"/>
</dbReference>
<dbReference type="InterPro" id="IPR016185">
    <property type="entry name" value="PreATP-grasp_dom_sf"/>
</dbReference>
<dbReference type="SMART" id="SM00878">
    <property type="entry name" value="Biotin_carb_C"/>
    <property type="match status" value="1"/>
</dbReference>
<accession>A0ABP6T5W6</accession>
<keyword evidence="14" id="KW-0808">Transferase</keyword>
<dbReference type="SUPFAM" id="SSF51230">
    <property type="entry name" value="Single hybrid motif"/>
    <property type="match status" value="1"/>
</dbReference>
<dbReference type="InterPro" id="IPR011764">
    <property type="entry name" value="Biotin_carboxylation_dom"/>
</dbReference>
<dbReference type="Pfam" id="PF02786">
    <property type="entry name" value="CPSase_L_D2"/>
    <property type="match status" value="1"/>
</dbReference>
<protein>
    <submittedName>
        <fullName evidence="14">Carboxyl transferase domain-containing protein</fullName>
    </submittedName>
</protein>
<dbReference type="PANTHER" id="PTHR18866">
    <property type="entry name" value="CARBOXYLASE:PYRUVATE/ACETYL-COA/PROPIONYL-COA CARBOXYLASE"/>
    <property type="match status" value="1"/>
</dbReference>
<dbReference type="PROSITE" id="PS00188">
    <property type="entry name" value="BIOTIN"/>
    <property type="match status" value="1"/>
</dbReference>
<evidence type="ECO:0000256" key="2">
    <source>
        <dbReference type="ARBA" id="ARBA00004956"/>
    </source>
</evidence>
<evidence type="ECO:0000256" key="5">
    <source>
        <dbReference type="ARBA" id="ARBA00022840"/>
    </source>
</evidence>
<gene>
    <name evidence="14" type="ORF">GCM10020369_58850</name>
</gene>
<dbReference type="InterPro" id="IPR034733">
    <property type="entry name" value="AcCoA_carboxyl_beta"/>
</dbReference>
<evidence type="ECO:0000259" key="12">
    <source>
        <dbReference type="PROSITE" id="PS50980"/>
    </source>
</evidence>
<dbReference type="InterPro" id="IPR011763">
    <property type="entry name" value="COA_CT_C"/>
</dbReference>
<dbReference type="PROSITE" id="PS50989">
    <property type="entry name" value="COA_CT_CTER"/>
    <property type="match status" value="1"/>
</dbReference>
<evidence type="ECO:0000313" key="15">
    <source>
        <dbReference type="Proteomes" id="UP001501676"/>
    </source>
</evidence>
<dbReference type="SUPFAM" id="SSF56059">
    <property type="entry name" value="Glutathione synthetase ATP-binding domain-like"/>
    <property type="match status" value="1"/>
</dbReference>
<dbReference type="PROSITE" id="PS50979">
    <property type="entry name" value="BC"/>
    <property type="match status" value="1"/>
</dbReference>
<dbReference type="InterPro" id="IPR011762">
    <property type="entry name" value="COA_CT_N"/>
</dbReference>
<evidence type="ECO:0000256" key="8">
    <source>
        <dbReference type="PROSITE-ProRule" id="PRU00409"/>
    </source>
</evidence>
<evidence type="ECO:0000256" key="3">
    <source>
        <dbReference type="ARBA" id="ARBA00022598"/>
    </source>
</evidence>
<dbReference type="Gene3D" id="3.30.1490.20">
    <property type="entry name" value="ATP-grasp fold, A domain"/>
    <property type="match status" value="1"/>
</dbReference>
<dbReference type="Pfam" id="PF02785">
    <property type="entry name" value="Biotin_carb_C"/>
    <property type="match status" value="1"/>
</dbReference>
<evidence type="ECO:0000256" key="4">
    <source>
        <dbReference type="ARBA" id="ARBA00022741"/>
    </source>
</evidence>
<keyword evidence="15" id="KW-1185">Reference proteome</keyword>
<dbReference type="InterPro" id="IPR000089">
    <property type="entry name" value="Biotin_lipoyl"/>
</dbReference>
<dbReference type="Proteomes" id="UP001501676">
    <property type="component" value="Unassembled WGS sequence"/>
</dbReference>
<dbReference type="PROSITE" id="PS50980">
    <property type="entry name" value="COA_CT_NTER"/>
    <property type="match status" value="1"/>
</dbReference>
<dbReference type="Pfam" id="PF01039">
    <property type="entry name" value="Carboxyl_trans"/>
    <property type="match status" value="1"/>
</dbReference>
<comment type="cofactor">
    <cofactor evidence="1">
        <name>biotin</name>
        <dbReference type="ChEBI" id="CHEBI:57586"/>
    </cofactor>
</comment>
<organism evidence="14 15">
    <name type="scientific">Cryptosporangium minutisporangium</name>
    <dbReference type="NCBI Taxonomy" id="113569"/>
    <lineage>
        <taxon>Bacteria</taxon>
        <taxon>Bacillati</taxon>
        <taxon>Actinomycetota</taxon>
        <taxon>Actinomycetes</taxon>
        <taxon>Cryptosporangiales</taxon>
        <taxon>Cryptosporangiaceae</taxon>
        <taxon>Cryptosporangium</taxon>
    </lineage>
</organism>
<dbReference type="InterPro" id="IPR011053">
    <property type="entry name" value="Single_hybrid_motif"/>
</dbReference>
<evidence type="ECO:0000313" key="14">
    <source>
        <dbReference type="EMBL" id="GAA3393416.1"/>
    </source>
</evidence>
<comment type="caution">
    <text evidence="14">The sequence shown here is derived from an EMBL/GenBank/DDBJ whole genome shotgun (WGS) entry which is preliminary data.</text>
</comment>
<keyword evidence="7" id="KW-0511">Multifunctional enzyme</keyword>
<evidence type="ECO:0000256" key="6">
    <source>
        <dbReference type="ARBA" id="ARBA00023267"/>
    </source>
</evidence>
<evidence type="ECO:0000259" key="9">
    <source>
        <dbReference type="PROSITE" id="PS50968"/>
    </source>
</evidence>
<dbReference type="Gene3D" id="2.40.50.100">
    <property type="match status" value="1"/>
</dbReference>
<dbReference type="PROSITE" id="PS00867">
    <property type="entry name" value="CPSASE_2"/>
    <property type="match status" value="1"/>
</dbReference>
<dbReference type="GO" id="GO:0016740">
    <property type="term" value="F:transferase activity"/>
    <property type="evidence" value="ECO:0007669"/>
    <property type="project" value="UniProtKB-KW"/>
</dbReference>
<dbReference type="InterPro" id="IPR005479">
    <property type="entry name" value="CPAse_ATP-bd"/>
</dbReference>
<dbReference type="InterPro" id="IPR005481">
    <property type="entry name" value="BC-like_N"/>
</dbReference>
<evidence type="ECO:0000259" key="11">
    <source>
        <dbReference type="PROSITE" id="PS50979"/>
    </source>
</evidence>
<name>A0ABP6T5W6_9ACTN</name>
<evidence type="ECO:0000259" key="13">
    <source>
        <dbReference type="PROSITE" id="PS50989"/>
    </source>
</evidence>
<dbReference type="Gene3D" id="3.90.226.10">
    <property type="entry name" value="2-enoyl-CoA Hydratase, Chain A, domain 1"/>
    <property type="match status" value="2"/>
</dbReference>
<dbReference type="PROSITE" id="PS50975">
    <property type="entry name" value="ATP_GRASP"/>
    <property type="match status" value="1"/>
</dbReference>
<dbReference type="Pfam" id="PF00289">
    <property type="entry name" value="Biotin_carb_N"/>
    <property type="match status" value="1"/>
</dbReference>
<dbReference type="SUPFAM" id="SSF52440">
    <property type="entry name" value="PreATP-grasp domain"/>
    <property type="match status" value="1"/>
</dbReference>
<comment type="pathway">
    <text evidence="2">Lipid metabolism; malonyl-CoA biosynthesis; malonyl-CoA from acetyl-CoA: step 1/1.</text>
</comment>
<keyword evidence="6" id="KW-0092">Biotin</keyword>
<reference evidence="15" key="1">
    <citation type="journal article" date="2019" name="Int. J. Syst. Evol. Microbiol.">
        <title>The Global Catalogue of Microorganisms (GCM) 10K type strain sequencing project: providing services to taxonomists for standard genome sequencing and annotation.</title>
        <authorList>
            <consortium name="The Broad Institute Genomics Platform"/>
            <consortium name="The Broad Institute Genome Sequencing Center for Infectious Disease"/>
            <person name="Wu L."/>
            <person name="Ma J."/>
        </authorList>
    </citation>
    <scope>NUCLEOTIDE SEQUENCE [LARGE SCALE GENOMIC DNA]</scope>
    <source>
        <strain evidence="15">JCM 9458</strain>
    </source>
</reference>
<feature type="domain" description="ATP-grasp" evidence="10">
    <location>
        <begin position="119"/>
        <end position="318"/>
    </location>
</feature>
<dbReference type="InterPro" id="IPR050856">
    <property type="entry name" value="Biotin_carboxylase_complex"/>
</dbReference>
<dbReference type="RefSeq" id="WP_345731500.1">
    <property type="nucleotide sequence ID" value="NZ_BAAAYN010000043.1"/>
</dbReference>
<dbReference type="PANTHER" id="PTHR18866:SF33">
    <property type="entry name" value="METHYLCROTONOYL-COA CARBOXYLASE SUBUNIT ALPHA, MITOCHONDRIAL-RELATED"/>
    <property type="match status" value="1"/>
</dbReference>
<dbReference type="PROSITE" id="PS50968">
    <property type="entry name" value="BIOTINYL_LIPOYL"/>
    <property type="match status" value="1"/>
</dbReference>
<evidence type="ECO:0000256" key="1">
    <source>
        <dbReference type="ARBA" id="ARBA00001953"/>
    </source>
</evidence>
<dbReference type="CDD" id="cd06850">
    <property type="entry name" value="biotinyl_domain"/>
    <property type="match status" value="1"/>
</dbReference>
<feature type="domain" description="CoA carboxyltransferase C-terminal" evidence="13">
    <location>
        <begin position="824"/>
        <end position="1064"/>
    </location>
</feature>
<feature type="domain" description="Biotin carboxylation" evidence="11">
    <location>
        <begin position="1"/>
        <end position="452"/>
    </location>
</feature>
<dbReference type="InterPro" id="IPR005482">
    <property type="entry name" value="Biotin_COase_C"/>
</dbReference>
<evidence type="ECO:0000259" key="10">
    <source>
        <dbReference type="PROSITE" id="PS50975"/>
    </source>
</evidence>
<dbReference type="Gene3D" id="3.40.50.20">
    <property type="match status" value="1"/>
</dbReference>